<comment type="caution">
    <text evidence="1">The sequence shown here is derived from an EMBL/GenBank/DDBJ whole genome shotgun (WGS) entry which is preliminary data.</text>
</comment>
<dbReference type="EMBL" id="AUSU01001841">
    <property type="protein sequence ID" value="EPS70058.1"/>
    <property type="molecule type" value="Genomic_DNA"/>
</dbReference>
<name>S8E2Z0_9LAMI</name>
<dbReference type="InterPro" id="IPR052987">
    <property type="entry name" value="Chloroplast_AMP-bd_Enzymes"/>
</dbReference>
<gene>
    <name evidence="1" type="ORF">M569_04705</name>
</gene>
<keyword evidence="2" id="KW-1185">Reference proteome</keyword>
<evidence type="ECO:0000313" key="1">
    <source>
        <dbReference type="EMBL" id="EPS70058.1"/>
    </source>
</evidence>
<dbReference type="PANTHER" id="PTHR43813">
    <property type="entry name" value="ACYL-ACTIVATING ENZYME 16, CHLOROPLASTIC-RELATED"/>
    <property type="match status" value="1"/>
</dbReference>
<dbReference type="AlphaFoldDB" id="S8E2Z0"/>
<evidence type="ECO:0000313" key="2">
    <source>
        <dbReference type="Proteomes" id="UP000015453"/>
    </source>
</evidence>
<dbReference type="GO" id="GO:0008922">
    <property type="term" value="F:long-chain fatty acid [acyl-carrier-protein] ligase activity"/>
    <property type="evidence" value="ECO:0007669"/>
    <property type="project" value="TreeGrafter"/>
</dbReference>
<evidence type="ECO:0008006" key="3">
    <source>
        <dbReference type="Google" id="ProtNLM"/>
    </source>
</evidence>
<dbReference type="InterPro" id="IPR045851">
    <property type="entry name" value="AMP-bd_C_sf"/>
</dbReference>
<sequence>MILSGENVEPSVIEEAAMRSSLIQQIVVIGQDQRRLGAIIVPNREEVSLEAKKLMSSSSSIQETEAVKKILREELRKWTWDCSFQVNGPVLVVEEAFTVDNGLMTPTMKVKRDQVSSLYRHQIEELYK</sequence>
<protein>
    <recommendedName>
        <fullName evidence="3">AMP-dependent synthetase/ligase domain-containing protein</fullName>
    </recommendedName>
</protein>
<accession>S8E2Z0</accession>
<proteinExistence type="predicted"/>
<dbReference type="Gene3D" id="3.30.300.30">
    <property type="match status" value="1"/>
</dbReference>
<dbReference type="OrthoDB" id="901893at2759"/>
<dbReference type="GO" id="GO:0030497">
    <property type="term" value="P:fatty acid elongation"/>
    <property type="evidence" value="ECO:0007669"/>
    <property type="project" value="TreeGrafter"/>
</dbReference>
<dbReference type="PANTHER" id="PTHR43813:SF1">
    <property type="entry name" value="ACYL-ACTIVATING ENZYME 16, CHLOROPLASTIC-RELATED"/>
    <property type="match status" value="1"/>
</dbReference>
<dbReference type="Proteomes" id="UP000015453">
    <property type="component" value="Unassembled WGS sequence"/>
</dbReference>
<dbReference type="SUPFAM" id="SSF56801">
    <property type="entry name" value="Acetyl-CoA synthetase-like"/>
    <property type="match status" value="1"/>
</dbReference>
<organism evidence="1 2">
    <name type="scientific">Genlisea aurea</name>
    <dbReference type="NCBI Taxonomy" id="192259"/>
    <lineage>
        <taxon>Eukaryota</taxon>
        <taxon>Viridiplantae</taxon>
        <taxon>Streptophyta</taxon>
        <taxon>Embryophyta</taxon>
        <taxon>Tracheophyta</taxon>
        <taxon>Spermatophyta</taxon>
        <taxon>Magnoliopsida</taxon>
        <taxon>eudicotyledons</taxon>
        <taxon>Gunneridae</taxon>
        <taxon>Pentapetalae</taxon>
        <taxon>asterids</taxon>
        <taxon>lamiids</taxon>
        <taxon>Lamiales</taxon>
        <taxon>Lentibulariaceae</taxon>
        <taxon>Genlisea</taxon>
    </lineage>
</organism>
<dbReference type="GO" id="GO:0009507">
    <property type="term" value="C:chloroplast"/>
    <property type="evidence" value="ECO:0007669"/>
    <property type="project" value="TreeGrafter"/>
</dbReference>
<dbReference type="Pfam" id="PF23562">
    <property type="entry name" value="AMP-binding_C_3"/>
    <property type="match status" value="1"/>
</dbReference>
<reference evidence="1 2" key="1">
    <citation type="journal article" date="2013" name="BMC Genomics">
        <title>The miniature genome of a carnivorous plant Genlisea aurea contains a low number of genes and short non-coding sequences.</title>
        <authorList>
            <person name="Leushkin E.V."/>
            <person name="Sutormin R.A."/>
            <person name="Nabieva E.R."/>
            <person name="Penin A.A."/>
            <person name="Kondrashov A.S."/>
            <person name="Logacheva M.D."/>
        </authorList>
    </citation>
    <scope>NUCLEOTIDE SEQUENCE [LARGE SCALE GENOMIC DNA]</scope>
</reference>